<dbReference type="InterPro" id="IPR032465">
    <property type="entry name" value="ACMSD"/>
</dbReference>
<dbReference type="Pfam" id="PF04909">
    <property type="entry name" value="Amidohydro_2"/>
    <property type="match status" value="1"/>
</dbReference>
<keyword evidence="4" id="KW-1185">Reference proteome</keyword>
<proteinExistence type="predicted"/>
<accession>A0A518G0C1</accession>
<dbReference type="GO" id="GO:0019748">
    <property type="term" value="P:secondary metabolic process"/>
    <property type="evidence" value="ECO:0007669"/>
    <property type="project" value="TreeGrafter"/>
</dbReference>
<name>A0A518G0C1_9BACT</name>
<dbReference type="Proteomes" id="UP000318017">
    <property type="component" value="Chromosome"/>
</dbReference>
<evidence type="ECO:0000259" key="2">
    <source>
        <dbReference type="Pfam" id="PF04909"/>
    </source>
</evidence>
<dbReference type="GO" id="GO:0016787">
    <property type="term" value="F:hydrolase activity"/>
    <property type="evidence" value="ECO:0007669"/>
    <property type="project" value="UniProtKB-KW"/>
</dbReference>
<dbReference type="GO" id="GO:0005737">
    <property type="term" value="C:cytoplasm"/>
    <property type="evidence" value="ECO:0007669"/>
    <property type="project" value="TreeGrafter"/>
</dbReference>
<dbReference type="PANTHER" id="PTHR21240:SF28">
    <property type="entry name" value="ISO-OROTATE DECARBOXYLASE (EUROFUNG)"/>
    <property type="match status" value="1"/>
</dbReference>
<evidence type="ECO:0000313" key="3">
    <source>
        <dbReference type="EMBL" id="QDV22016.1"/>
    </source>
</evidence>
<reference evidence="3 4" key="1">
    <citation type="submission" date="2019-02" db="EMBL/GenBank/DDBJ databases">
        <title>Deep-cultivation of Planctomycetes and their phenomic and genomic characterization uncovers novel biology.</title>
        <authorList>
            <person name="Wiegand S."/>
            <person name="Jogler M."/>
            <person name="Boedeker C."/>
            <person name="Pinto D."/>
            <person name="Vollmers J."/>
            <person name="Rivas-Marin E."/>
            <person name="Kohn T."/>
            <person name="Peeters S.H."/>
            <person name="Heuer A."/>
            <person name="Rast P."/>
            <person name="Oberbeckmann S."/>
            <person name="Bunk B."/>
            <person name="Jeske O."/>
            <person name="Meyerdierks A."/>
            <person name="Storesund J.E."/>
            <person name="Kallscheuer N."/>
            <person name="Luecker S."/>
            <person name="Lage O.M."/>
            <person name="Pohl T."/>
            <person name="Merkel B.J."/>
            <person name="Hornburger P."/>
            <person name="Mueller R.-W."/>
            <person name="Bruemmer F."/>
            <person name="Labrenz M."/>
            <person name="Spormann A.M."/>
            <person name="Op den Camp H."/>
            <person name="Overmann J."/>
            <person name="Amann R."/>
            <person name="Jetten M.S.M."/>
            <person name="Mascher T."/>
            <person name="Medema M.H."/>
            <person name="Devos D.P."/>
            <person name="Kaster A.-K."/>
            <person name="Ovreas L."/>
            <person name="Rohde M."/>
            <person name="Galperin M.Y."/>
            <person name="Jogler C."/>
        </authorList>
    </citation>
    <scope>NUCLEOTIDE SEQUENCE [LARGE SCALE GENOMIC DNA]</scope>
    <source>
        <strain evidence="3 4">Q31a</strain>
    </source>
</reference>
<dbReference type="EMBL" id="CP036298">
    <property type="protein sequence ID" value="QDV22016.1"/>
    <property type="molecule type" value="Genomic_DNA"/>
</dbReference>
<keyword evidence="1" id="KW-0456">Lyase</keyword>
<keyword evidence="3" id="KW-0378">Hydrolase</keyword>
<evidence type="ECO:0000313" key="4">
    <source>
        <dbReference type="Proteomes" id="UP000318017"/>
    </source>
</evidence>
<gene>
    <name evidence="3" type="ORF">Q31a_02950</name>
</gene>
<dbReference type="Gene3D" id="3.20.20.140">
    <property type="entry name" value="Metal-dependent hydrolases"/>
    <property type="match status" value="1"/>
</dbReference>
<dbReference type="GO" id="GO:0016831">
    <property type="term" value="F:carboxy-lyase activity"/>
    <property type="evidence" value="ECO:0007669"/>
    <property type="project" value="InterPro"/>
</dbReference>
<dbReference type="InterPro" id="IPR032466">
    <property type="entry name" value="Metal_Hydrolase"/>
</dbReference>
<dbReference type="PANTHER" id="PTHR21240">
    <property type="entry name" value="2-AMINO-3-CARBOXYLMUCONATE-6-SEMIALDEHYDE DECARBOXYLASE"/>
    <property type="match status" value="1"/>
</dbReference>
<dbReference type="SUPFAM" id="SSF51556">
    <property type="entry name" value="Metallo-dependent hydrolases"/>
    <property type="match status" value="1"/>
</dbReference>
<evidence type="ECO:0000256" key="1">
    <source>
        <dbReference type="ARBA" id="ARBA00023239"/>
    </source>
</evidence>
<dbReference type="AlphaFoldDB" id="A0A518G0C1"/>
<protein>
    <submittedName>
        <fullName evidence="3">Amidohydrolase</fullName>
    </submittedName>
</protein>
<sequence>MSRTDYRAHAGERKLKISSCVRLVASLIGVVGVMVSGCQESAREENGQGPQYVSQGPPGEVATVQPIDEAGPTLRLSEFAPATKLRTESHLLTHASQPVVDVHSHLWFRTKRTPEELDEFVKLMDRNHISVVISLDARLGDRIDEHLKLLWTDYKDRFAAFTNINWQGEGQEDDPASWDCQREDFAHRMVLGLEDAAARGISGVKVFKAFGLKYRNPDGSLIAIDDVRFDPIWEACGRLGLPILIHTADPSAFFDPIDSKNERIEELSRHPDWHFPADRFPRREELHAARERLFARHRGTTFIAAHLGNDGEDLKETARMLEEHPNVVVEFASRISELGRQPYTARDFLVAYQDRVLFGTDGPWPEARYHLYWRFLETRDEYFPYSEYPVPPQGFWQIYGVDLPPPVLEKIYHGNAARIIPGIRERLEKNTSSGEFGER</sequence>
<feature type="domain" description="Amidohydrolase-related" evidence="2">
    <location>
        <begin position="100"/>
        <end position="419"/>
    </location>
</feature>
<dbReference type="InterPro" id="IPR006680">
    <property type="entry name" value="Amidohydro-rel"/>
</dbReference>
<dbReference type="KEGG" id="ahel:Q31a_02950"/>
<organism evidence="3 4">
    <name type="scientific">Aureliella helgolandensis</name>
    <dbReference type="NCBI Taxonomy" id="2527968"/>
    <lineage>
        <taxon>Bacteria</taxon>
        <taxon>Pseudomonadati</taxon>
        <taxon>Planctomycetota</taxon>
        <taxon>Planctomycetia</taxon>
        <taxon>Pirellulales</taxon>
        <taxon>Pirellulaceae</taxon>
        <taxon>Aureliella</taxon>
    </lineage>
</organism>